<gene>
    <name evidence="1" type="ORF">CLUMA_CG005601</name>
</gene>
<protein>
    <submittedName>
        <fullName evidence="1">CLUMA_CG005601, isoform A</fullName>
    </submittedName>
</protein>
<dbReference type="AlphaFoldDB" id="A0A1J1HVG9"/>
<proteinExistence type="predicted"/>
<dbReference type="EMBL" id="CVRI01000021">
    <property type="protein sequence ID" value="CRK92021.1"/>
    <property type="molecule type" value="Genomic_DNA"/>
</dbReference>
<evidence type="ECO:0000313" key="2">
    <source>
        <dbReference type="Proteomes" id="UP000183832"/>
    </source>
</evidence>
<evidence type="ECO:0000313" key="1">
    <source>
        <dbReference type="EMBL" id="CRK92021.1"/>
    </source>
</evidence>
<organism evidence="1 2">
    <name type="scientific">Clunio marinus</name>
    <dbReference type="NCBI Taxonomy" id="568069"/>
    <lineage>
        <taxon>Eukaryota</taxon>
        <taxon>Metazoa</taxon>
        <taxon>Ecdysozoa</taxon>
        <taxon>Arthropoda</taxon>
        <taxon>Hexapoda</taxon>
        <taxon>Insecta</taxon>
        <taxon>Pterygota</taxon>
        <taxon>Neoptera</taxon>
        <taxon>Endopterygota</taxon>
        <taxon>Diptera</taxon>
        <taxon>Nematocera</taxon>
        <taxon>Chironomoidea</taxon>
        <taxon>Chironomidae</taxon>
        <taxon>Clunio</taxon>
    </lineage>
</organism>
<dbReference type="Proteomes" id="UP000183832">
    <property type="component" value="Unassembled WGS sequence"/>
</dbReference>
<reference evidence="1 2" key="1">
    <citation type="submission" date="2015-04" db="EMBL/GenBank/DDBJ databases">
        <authorList>
            <person name="Syromyatnikov M.Y."/>
            <person name="Popov V.N."/>
        </authorList>
    </citation>
    <scope>NUCLEOTIDE SEQUENCE [LARGE SCALE GENOMIC DNA]</scope>
</reference>
<accession>A0A1J1HVG9</accession>
<sequence>MDLSANNIQRIDSSEFQQIEIISDNLFLRKSGEAAGQQKTVYKHVTTIIKLKFNIHPQKAWEELQQRSLFSISSHFPSEYFMRFILSMKKQANKNCQRCEWESFVKSYIICTGNCDEH</sequence>
<keyword evidence="2" id="KW-1185">Reference proteome</keyword>
<name>A0A1J1HVG9_9DIPT</name>